<keyword evidence="6" id="KW-1133">Transmembrane helix</keyword>
<dbReference type="InterPro" id="IPR055355">
    <property type="entry name" value="ZP-C"/>
</dbReference>
<keyword evidence="3" id="KW-0272">Extracellular matrix</keyword>
<feature type="region of interest" description="Disordered" evidence="11">
    <location>
        <begin position="610"/>
        <end position="687"/>
    </location>
</feature>
<feature type="compositionally biased region" description="Pro residues" evidence="11">
    <location>
        <begin position="621"/>
        <end position="642"/>
    </location>
</feature>
<evidence type="ECO:0000256" key="6">
    <source>
        <dbReference type="ARBA" id="ARBA00022989"/>
    </source>
</evidence>
<dbReference type="GO" id="GO:0035805">
    <property type="term" value="C:egg coat"/>
    <property type="evidence" value="ECO:0007669"/>
    <property type="project" value="UniProtKB-SubCell"/>
</dbReference>
<dbReference type="InterPro" id="IPR042235">
    <property type="entry name" value="ZP-C_dom"/>
</dbReference>
<dbReference type="EMBL" id="JAINUF010000012">
    <property type="protein sequence ID" value="KAJ8345213.1"/>
    <property type="molecule type" value="Genomic_DNA"/>
</dbReference>
<reference evidence="14" key="1">
    <citation type="journal article" date="2023" name="Science">
        <title>Genome structures resolve the early diversification of teleost fishes.</title>
        <authorList>
            <person name="Parey E."/>
            <person name="Louis A."/>
            <person name="Montfort J."/>
            <person name="Bouchez O."/>
            <person name="Roques C."/>
            <person name="Iampietro C."/>
            <person name="Lluch J."/>
            <person name="Castinel A."/>
            <person name="Donnadieu C."/>
            <person name="Desvignes T."/>
            <person name="Floi Bucao C."/>
            <person name="Jouanno E."/>
            <person name="Wen M."/>
            <person name="Mejri S."/>
            <person name="Dirks R."/>
            <person name="Jansen H."/>
            <person name="Henkel C."/>
            <person name="Chen W.J."/>
            <person name="Zahm M."/>
            <person name="Cabau C."/>
            <person name="Klopp C."/>
            <person name="Thompson A.W."/>
            <person name="Robinson-Rechavi M."/>
            <person name="Braasch I."/>
            <person name="Lecointre G."/>
            <person name="Bobe J."/>
            <person name="Postlethwait J.H."/>
            <person name="Berthelot C."/>
            <person name="Roest Crollius H."/>
            <person name="Guiguen Y."/>
        </authorList>
    </citation>
    <scope>NUCLEOTIDE SEQUENCE</scope>
    <source>
        <strain evidence="14">WJC10195</strain>
    </source>
</reference>
<keyword evidence="5" id="KW-0812">Transmembrane</keyword>
<dbReference type="PANTHER" id="PTHR23343:SF117">
    <property type="entry name" value="ZONA PELLUCIDA SPERM-BINDING PROTEIN 4-LIKE ISOFORM X1"/>
    <property type="match status" value="1"/>
</dbReference>
<dbReference type="GO" id="GO:0005886">
    <property type="term" value="C:plasma membrane"/>
    <property type="evidence" value="ECO:0007669"/>
    <property type="project" value="UniProtKB-SubCell"/>
</dbReference>
<evidence type="ECO:0000256" key="9">
    <source>
        <dbReference type="ARBA" id="ARBA00023279"/>
    </source>
</evidence>
<comment type="subcellular location">
    <subcellularLocation>
        <location evidence="1">Cell membrane</location>
        <topology evidence="1">Single-pass type I membrane protein</topology>
    </subcellularLocation>
    <subcellularLocation>
        <location evidence="10">Zona pellucida</location>
    </subcellularLocation>
</comment>
<evidence type="ECO:0000256" key="11">
    <source>
        <dbReference type="SAM" id="MobiDB-lite"/>
    </source>
</evidence>
<name>A0A9Q1EUE9_SYNKA</name>
<feature type="signal peptide" evidence="12">
    <location>
        <begin position="1"/>
        <end position="31"/>
    </location>
</feature>
<feature type="chain" id="PRO_5040243383" description="ZP domain-containing protein" evidence="12">
    <location>
        <begin position="32"/>
        <end position="1125"/>
    </location>
</feature>
<evidence type="ECO:0000256" key="2">
    <source>
        <dbReference type="ARBA" id="ARBA00022475"/>
    </source>
</evidence>
<feature type="compositionally biased region" description="Pro residues" evidence="11">
    <location>
        <begin position="423"/>
        <end position="441"/>
    </location>
</feature>
<feature type="compositionally biased region" description="Polar residues" evidence="11">
    <location>
        <begin position="112"/>
        <end position="134"/>
    </location>
</feature>
<dbReference type="Gene3D" id="2.60.40.4100">
    <property type="entry name" value="Zona pellucida, ZP-C domain"/>
    <property type="match status" value="1"/>
</dbReference>
<dbReference type="InterPro" id="IPR001507">
    <property type="entry name" value="ZP_dom"/>
</dbReference>
<keyword evidence="12" id="KW-0732">Signal</keyword>
<evidence type="ECO:0000256" key="4">
    <source>
        <dbReference type="ARBA" id="ARBA00022685"/>
    </source>
</evidence>
<organism evidence="14 15">
    <name type="scientific">Synaphobranchus kaupii</name>
    <name type="common">Kaup's arrowtooth eel</name>
    <dbReference type="NCBI Taxonomy" id="118154"/>
    <lineage>
        <taxon>Eukaryota</taxon>
        <taxon>Metazoa</taxon>
        <taxon>Chordata</taxon>
        <taxon>Craniata</taxon>
        <taxon>Vertebrata</taxon>
        <taxon>Euteleostomi</taxon>
        <taxon>Actinopterygii</taxon>
        <taxon>Neopterygii</taxon>
        <taxon>Teleostei</taxon>
        <taxon>Anguilliformes</taxon>
        <taxon>Synaphobranchidae</taxon>
        <taxon>Synaphobranchus</taxon>
    </lineage>
</organism>
<keyword evidence="8" id="KW-1015">Disulfide bond</keyword>
<evidence type="ECO:0000256" key="1">
    <source>
        <dbReference type="ARBA" id="ARBA00004251"/>
    </source>
</evidence>
<dbReference type="AlphaFoldDB" id="A0A9Q1EUE9"/>
<evidence type="ECO:0000256" key="12">
    <source>
        <dbReference type="SAM" id="SignalP"/>
    </source>
</evidence>
<dbReference type="PANTHER" id="PTHR23343">
    <property type="entry name" value="ZONA PELLUCIDA SPERM-BINDING PROTEIN"/>
    <property type="match status" value="1"/>
</dbReference>
<protein>
    <recommendedName>
        <fullName evidence="13">ZP domain-containing protein</fullName>
    </recommendedName>
</protein>
<keyword evidence="3" id="KW-0964">Secreted</keyword>
<dbReference type="OrthoDB" id="9907024at2759"/>
<keyword evidence="7" id="KW-0472">Membrane</keyword>
<dbReference type="GO" id="GO:0007339">
    <property type="term" value="P:binding of sperm to zona pellucida"/>
    <property type="evidence" value="ECO:0007669"/>
    <property type="project" value="TreeGrafter"/>
</dbReference>
<evidence type="ECO:0000256" key="3">
    <source>
        <dbReference type="ARBA" id="ARBA00022530"/>
    </source>
</evidence>
<dbReference type="GO" id="GO:0060468">
    <property type="term" value="P:prevention of polyspermy"/>
    <property type="evidence" value="ECO:0007669"/>
    <property type="project" value="TreeGrafter"/>
</dbReference>
<evidence type="ECO:0000259" key="13">
    <source>
        <dbReference type="PROSITE" id="PS51034"/>
    </source>
</evidence>
<feature type="region of interest" description="Disordered" evidence="11">
    <location>
        <begin position="109"/>
        <end position="156"/>
    </location>
</feature>
<evidence type="ECO:0000256" key="7">
    <source>
        <dbReference type="ARBA" id="ARBA00023136"/>
    </source>
</evidence>
<keyword evidence="4" id="KW-0165">Cleavage on pair of basic residues</keyword>
<dbReference type="GO" id="GO:0035804">
    <property type="term" value="F:structural constituent of egg coat"/>
    <property type="evidence" value="ECO:0007669"/>
    <property type="project" value="TreeGrafter"/>
</dbReference>
<feature type="compositionally biased region" description="Pro residues" evidence="11">
    <location>
        <begin position="667"/>
        <end position="676"/>
    </location>
</feature>
<keyword evidence="9" id="KW-0278">Fertilization</keyword>
<dbReference type="Proteomes" id="UP001152622">
    <property type="component" value="Chromosome 12"/>
</dbReference>
<dbReference type="InterPro" id="IPR051148">
    <property type="entry name" value="Zona_Pellucida_Domain_gp"/>
</dbReference>
<dbReference type="Pfam" id="PF00100">
    <property type="entry name" value="Zona_pellucida"/>
    <property type="match status" value="1"/>
</dbReference>
<evidence type="ECO:0000256" key="10">
    <source>
        <dbReference type="ARBA" id="ARBA00024183"/>
    </source>
</evidence>
<keyword evidence="2" id="KW-1003">Cell membrane</keyword>
<accession>A0A9Q1EUE9</accession>
<evidence type="ECO:0000256" key="8">
    <source>
        <dbReference type="ARBA" id="ARBA00023157"/>
    </source>
</evidence>
<feature type="compositionally biased region" description="Polar residues" evidence="11">
    <location>
        <begin position="649"/>
        <end position="661"/>
    </location>
</feature>
<evidence type="ECO:0000313" key="15">
    <source>
        <dbReference type="Proteomes" id="UP001152622"/>
    </source>
</evidence>
<dbReference type="PROSITE" id="PS51034">
    <property type="entry name" value="ZP_2"/>
    <property type="match status" value="1"/>
</dbReference>
<feature type="domain" description="ZP" evidence="13">
    <location>
        <begin position="845"/>
        <end position="1125"/>
    </location>
</feature>
<comment type="caution">
    <text evidence="14">The sequence shown here is derived from an EMBL/GenBank/DDBJ whole genome shotgun (WGS) entry which is preliminary data.</text>
</comment>
<sequence>MFWKQRGKCIFFLFITHKLITLSACLGSAGSTILGTAGDFKAKGHLNGGYIKRDGKLNPRFGRLVLGRAALNYQDEVSLDAAGKDGLLNKKFSGYSEYEEERVEKIKRADSHSANATRQSNTQMAVPHNLSRTLKNSEAKTESSGNAGPERTPDQIDNVSMKGWSSQSNGCILGVIDSRSTGDIKSSGSIKYQAGYQSDSALPGIKEGRLSQGEITGILPGSGSSVNEGWLRTVALVQCGYNNMSLTVRKSESAHLMIDQGQTPPLPLSLLSSLCGYSVKTTWKDLVLTALYDGCHVRQEGESYVLSLIWWGTPVKMSCPLPPVPTPLSLCCNPFGMTVTVGGSGSAADISVDLGYEWRSLASVATQCGYIVETNPGKLVISVPFNTCGVTFKDGMHTLSLWSGEKENTFSCPALPSAPSPALPTYSYPPPNPPTPPPAPSPNAAGPPIIPEDPPKFPMFSWHQPHYPAATPPGQNSHDPHPLDSPHFYRKVPILYPERPINPLPHPDDPTLPSPPAYPPIPVSTSRTPQFPVDSPYAVPVLDSHQPPNLHTNPRAHALVPDDCETRYSAPATHPPFHLITSPSPPAAPPCHVPYYYDLMSLLRPHNSQNPHNHFITHLPPVTPTVHPSPPPPPPPPPPPSNPHSHLNQHQLHPSMDSSHQPHGPIKYPPHSLPPLPHHHGNPFYNHAKYPDPVPPCPTASHLKTSVSPVPLTHTMASPQVTPSFFPLPTLSCKPKKMAVTLPSAHPASIEVKDQRDAWIPIGSTDPACSYMLYIGELGVLTLSSPLRACHSHTVSPSVISLHVRYWDMALGQLQILDLKCLHSPGSSTQSPTTEPPTAYKLQFCCMADHLSVKLPPGVWDVFVQDMKGNEIRLLDAPGDCGYAVRKDGSGGTILILPFTSCHMTSQGQKRTIGIKVLSERGSEVEWLSCPVATPISKQDCGLPGDAQPLCGSGCGPVGYGSCPDSGPCYLPTHGYMADGGVAQSEESPSLQTDGPMGVQLRIGTDQNYTSYYQKNSRKFRNLLGRPLFLELRLVNAPDPSLALLVHYCLAYSISAQTPWLLIYHSCLYPDQPPLPVPPSLVRKFNITTFQHLPPGVHFSPDEEISFWCSTEVCLQRPCMEGCFT</sequence>
<proteinExistence type="predicted"/>
<feature type="region of interest" description="Disordered" evidence="11">
    <location>
        <begin position="423"/>
        <end position="454"/>
    </location>
</feature>
<evidence type="ECO:0000313" key="14">
    <source>
        <dbReference type="EMBL" id="KAJ8345213.1"/>
    </source>
</evidence>
<keyword evidence="15" id="KW-1185">Reference proteome</keyword>
<evidence type="ECO:0000256" key="5">
    <source>
        <dbReference type="ARBA" id="ARBA00022692"/>
    </source>
</evidence>
<dbReference type="GO" id="GO:0032190">
    <property type="term" value="F:acrosin binding"/>
    <property type="evidence" value="ECO:0007669"/>
    <property type="project" value="TreeGrafter"/>
</dbReference>
<gene>
    <name evidence="14" type="ORF">SKAU_G00294060</name>
</gene>